<dbReference type="Proteomes" id="UP000295270">
    <property type="component" value="Unassembled WGS sequence"/>
</dbReference>
<name>A0ABY2AWF2_9FLAO</name>
<comment type="caution">
    <text evidence="1">The sequence shown here is derived from an EMBL/GenBank/DDBJ whole genome shotgun (WGS) entry which is preliminary data.</text>
</comment>
<reference evidence="1 2" key="1">
    <citation type="journal article" date="2015" name="Stand. Genomic Sci.">
        <title>Genomic Encyclopedia of Bacterial and Archaeal Type Strains, Phase III: the genomes of soil and plant-associated and newly described type strains.</title>
        <authorList>
            <person name="Whitman W.B."/>
            <person name="Woyke T."/>
            <person name="Klenk H.P."/>
            <person name="Zhou Y."/>
            <person name="Lilburn T.G."/>
            <person name="Beck B.J."/>
            <person name="De Vos P."/>
            <person name="Vandamme P."/>
            <person name="Eisen J.A."/>
            <person name="Garrity G."/>
            <person name="Hugenholtz P."/>
            <person name="Kyrpides N.C."/>
        </authorList>
    </citation>
    <scope>NUCLEOTIDE SEQUENCE [LARGE SCALE GENOMIC DNA]</scope>
    <source>
        <strain evidence="1 2">P5626</strain>
    </source>
</reference>
<gene>
    <name evidence="1" type="ORF">EV142_106138</name>
</gene>
<keyword evidence="2" id="KW-1185">Reference proteome</keyword>
<proteinExistence type="predicted"/>
<sequence length="202" mass="22559">MQRASITNNEICGNIDLPVSHILVNGNNVYAKYFVIHDMSTPAYENNFPGNINSSTWSKNNLTSWNWPKGSEPSHSIVTRTGKSKTLNDFGLGWRATKFEKKIGVSCRGLFLHIELLQPRIYPPGNAVSAPVAPTPGFTDAQYQRLALLYICASIRKGEWLVPAFHVNIDEGLKDGHDDPQNFELDKFTSEVLRLIALIKTS</sequence>
<organism evidence="1 2">
    <name type="scientific">Flavobacterium circumlabens</name>
    <dbReference type="NCBI Taxonomy" id="2133765"/>
    <lineage>
        <taxon>Bacteria</taxon>
        <taxon>Pseudomonadati</taxon>
        <taxon>Bacteroidota</taxon>
        <taxon>Flavobacteriia</taxon>
        <taxon>Flavobacteriales</taxon>
        <taxon>Flavobacteriaceae</taxon>
        <taxon>Flavobacterium</taxon>
    </lineage>
</organism>
<dbReference type="EMBL" id="SLWA01000006">
    <property type="protein sequence ID" value="TCN55449.1"/>
    <property type="molecule type" value="Genomic_DNA"/>
</dbReference>
<evidence type="ECO:0008006" key="3">
    <source>
        <dbReference type="Google" id="ProtNLM"/>
    </source>
</evidence>
<evidence type="ECO:0000313" key="1">
    <source>
        <dbReference type="EMBL" id="TCN55449.1"/>
    </source>
</evidence>
<protein>
    <recommendedName>
        <fullName evidence="3">N-acetylmuramoyl-L-alanine amidase</fullName>
    </recommendedName>
</protein>
<accession>A0ABY2AWF2</accession>
<dbReference type="RefSeq" id="WP_132036754.1">
    <property type="nucleotide sequence ID" value="NZ_QWDN01000006.1"/>
</dbReference>
<evidence type="ECO:0000313" key="2">
    <source>
        <dbReference type="Proteomes" id="UP000295270"/>
    </source>
</evidence>